<comment type="caution">
    <text evidence="2">The sequence shown here is derived from an EMBL/GenBank/DDBJ whole genome shotgun (WGS) entry which is preliminary data.</text>
</comment>
<evidence type="ECO:0000313" key="2">
    <source>
        <dbReference type="EMBL" id="GAE31756.1"/>
    </source>
</evidence>
<feature type="transmembrane region" description="Helical" evidence="1">
    <location>
        <begin position="25"/>
        <end position="49"/>
    </location>
</feature>
<keyword evidence="1" id="KW-0812">Transmembrane</keyword>
<keyword evidence="1" id="KW-1133">Transmembrane helix</keyword>
<dbReference type="STRING" id="1236971.JCM9152_3242"/>
<dbReference type="AlphaFoldDB" id="W4QI30"/>
<dbReference type="EMBL" id="BAUU01000023">
    <property type="protein sequence ID" value="GAE31756.1"/>
    <property type="molecule type" value="Genomic_DNA"/>
</dbReference>
<evidence type="ECO:0000313" key="3">
    <source>
        <dbReference type="Proteomes" id="UP000018895"/>
    </source>
</evidence>
<accession>W4QI30</accession>
<feature type="transmembrane region" description="Helical" evidence="1">
    <location>
        <begin position="56"/>
        <end position="74"/>
    </location>
</feature>
<keyword evidence="1" id="KW-0472">Membrane</keyword>
<feature type="transmembrane region" description="Helical" evidence="1">
    <location>
        <begin position="115"/>
        <end position="135"/>
    </location>
</feature>
<sequence length="180" mass="21426">MIGMGLYIGAAIDTYHRLLKNRTTYYWLFALNDVLFWFIQACIVFYVLLHVNNGEVRFVMFVALFCGYAAYQALFQRIYQSCLEYLIQKILSIYRMIVRLFVILLINPTKYLLKVAYSLCMMVLSIVLTILHGLWKCIWKVGYLLSIPLFKWTGLRSLFEKWLPFLKRIKGFLLFKKKKD</sequence>
<proteinExistence type="predicted"/>
<protein>
    <submittedName>
        <fullName evidence="2">Spore cortex biosynthesis protein</fullName>
    </submittedName>
</protein>
<dbReference type="Proteomes" id="UP000018895">
    <property type="component" value="Unassembled WGS sequence"/>
</dbReference>
<keyword evidence="3" id="KW-1185">Reference proteome</keyword>
<name>W4QI30_9BACI</name>
<gene>
    <name evidence="2" type="ORF">JCM9152_3242</name>
</gene>
<organism evidence="2 3">
    <name type="scientific">Halalkalibacter hemicellulosilyticusJCM 9152</name>
    <dbReference type="NCBI Taxonomy" id="1236971"/>
    <lineage>
        <taxon>Bacteria</taxon>
        <taxon>Bacillati</taxon>
        <taxon>Bacillota</taxon>
        <taxon>Bacilli</taxon>
        <taxon>Bacillales</taxon>
        <taxon>Bacillaceae</taxon>
        <taxon>Halalkalibacter</taxon>
    </lineage>
</organism>
<reference evidence="2" key="1">
    <citation type="journal article" date="2014" name="Genome Announc.">
        <title>Draft Genome Sequences of Three Alkaliphilic Bacillus Strains, Bacillus wakoensis JCM 9140T, Bacillus akibai JCM 9157T, and Bacillus hemicellulosilyticus JCM 9152T.</title>
        <authorList>
            <person name="Yuki M."/>
            <person name="Oshima K."/>
            <person name="Suda W."/>
            <person name="Oshida Y."/>
            <person name="Kitamura K."/>
            <person name="Iida T."/>
            <person name="Hattori M."/>
            <person name="Ohkuma M."/>
        </authorList>
    </citation>
    <scope>NUCLEOTIDE SEQUENCE [LARGE SCALE GENOMIC DNA]</scope>
    <source>
        <strain evidence="2">JCM 9152</strain>
    </source>
</reference>
<dbReference type="Pfam" id="PF09578">
    <property type="entry name" value="Spore_YabQ"/>
    <property type="match status" value="1"/>
</dbReference>
<evidence type="ECO:0000256" key="1">
    <source>
        <dbReference type="SAM" id="Phobius"/>
    </source>
</evidence>
<dbReference type="InterPro" id="IPR019074">
    <property type="entry name" value="YabQ"/>
</dbReference>
<feature type="transmembrane region" description="Helical" evidence="1">
    <location>
        <begin position="86"/>
        <end position="106"/>
    </location>
</feature>
<dbReference type="NCBIfam" id="TIGR02893">
    <property type="entry name" value="spore_yabQ"/>
    <property type="match status" value="1"/>
</dbReference>